<dbReference type="GeneID" id="36539805"/>
<dbReference type="EMBL" id="MSZS01000002">
    <property type="protein sequence ID" value="PKX96568.1"/>
    <property type="molecule type" value="Genomic_DNA"/>
</dbReference>
<dbReference type="Proteomes" id="UP000234474">
    <property type="component" value="Unassembled WGS sequence"/>
</dbReference>
<gene>
    <name evidence="1" type="ORF">P174DRAFT_81347</name>
</gene>
<name>A0A2I1CG47_ASPN1</name>
<accession>A0A2I1CG47</accession>
<evidence type="ECO:0000313" key="2">
    <source>
        <dbReference type="Proteomes" id="UP000234474"/>
    </source>
</evidence>
<protein>
    <submittedName>
        <fullName evidence="1">Uncharacterized protein</fullName>
    </submittedName>
</protein>
<keyword evidence="2" id="KW-1185">Reference proteome</keyword>
<reference evidence="2" key="1">
    <citation type="journal article" date="2018" name="Proc. Natl. Acad. Sci. U.S.A.">
        <title>Linking secondary metabolites to gene clusters through genome sequencing of six diverse Aspergillus species.</title>
        <authorList>
            <person name="Kaerboelling I."/>
            <person name="Vesth T.C."/>
            <person name="Frisvad J.C."/>
            <person name="Nybo J.L."/>
            <person name="Theobald S."/>
            <person name="Kuo A."/>
            <person name="Bowyer P."/>
            <person name="Matsuda Y."/>
            <person name="Mondo S."/>
            <person name="Lyhne E.K."/>
            <person name="Kogle M.E."/>
            <person name="Clum A."/>
            <person name="Lipzen A."/>
            <person name="Salamov A."/>
            <person name="Ngan C.Y."/>
            <person name="Daum C."/>
            <person name="Chiniquy J."/>
            <person name="Barry K."/>
            <person name="LaButti K."/>
            <person name="Haridas S."/>
            <person name="Simmons B.A."/>
            <person name="Magnuson J.K."/>
            <person name="Mortensen U.H."/>
            <person name="Larsen T.O."/>
            <person name="Grigoriev I.V."/>
            <person name="Baker S.E."/>
            <person name="Andersen M.R."/>
        </authorList>
    </citation>
    <scope>NUCLEOTIDE SEQUENCE [LARGE SCALE GENOMIC DNA]</scope>
    <source>
        <strain evidence="2">IBT 16806</strain>
    </source>
</reference>
<evidence type="ECO:0000313" key="1">
    <source>
        <dbReference type="EMBL" id="PKX96568.1"/>
    </source>
</evidence>
<dbReference type="VEuPathDB" id="FungiDB:P174DRAFT_81347"/>
<dbReference type="AlphaFoldDB" id="A0A2I1CG47"/>
<proteinExistence type="predicted"/>
<dbReference type="RefSeq" id="XP_024685163.1">
    <property type="nucleotide sequence ID" value="XM_024832467.1"/>
</dbReference>
<organism evidence="1 2">
    <name type="scientific">Aspergillus novofumigatus (strain IBT 16806)</name>
    <dbReference type="NCBI Taxonomy" id="1392255"/>
    <lineage>
        <taxon>Eukaryota</taxon>
        <taxon>Fungi</taxon>
        <taxon>Dikarya</taxon>
        <taxon>Ascomycota</taxon>
        <taxon>Pezizomycotina</taxon>
        <taxon>Eurotiomycetes</taxon>
        <taxon>Eurotiomycetidae</taxon>
        <taxon>Eurotiales</taxon>
        <taxon>Aspergillaceae</taxon>
        <taxon>Aspergillus</taxon>
        <taxon>Aspergillus subgen. Fumigati</taxon>
    </lineage>
</organism>
<sequence length="88" mass="9692">MAVSLCSMGSARSALGGLRVSGEKCPSSLPGDFAERQDIALTVSRLYFTCYFSSSVFFLSCCWLQPFPPSVLLFALVIHTCFYSSIYR</sequence>
<comment type="caution">
    <text evidence="1">The sequence shown here is derived from an EMBL/GenBank/DDBJ whole genome shotgun (WGS) entry which is preliminary data.</text>
</comment>